<reference evidence="1" key="1">
    <citation type="submission" date="2013-08" db="EMBL/GenBank/DDBJ databases">
        <title>Gene expansion shapes genome architecture in the human pathogen Lichtheimia corymbifera: an evolutionary genomics analysis in the ancient terrestrial Mucorales (Mucoromycotina).</title>
        <authorList>
            <person name="Schwartze V.U."/>
            <person name="Winter S."/>
            <person name="Shelest E."/>
            <person name="Marcet-Houben M."/>
            <person name="Horn F."/>
            <person name="Wehner S."/>
            <person name="Hoffmann K."/>
            <person name="Riege K."/>
            <person name="Sammeth M."/>
            <person name="Nowrousian M."/>
            <person name="Valiante V."/>
            <person name="Linde J."/>
            <person name="Jacobsen I.D."/>
            <person name="Marz M."/>
            <person name="Brakhage A.A."/>
            <person name="Gabaldon T."/>
            <person name="Bocker S."/>
            <person name="Voigt K."/>
        </authorList>
    </citation>
    <scope>NUCLEOTIDE SEQUENCE [LARGE SCALE GENOMIC DNA]</scope>
    <source>
        <strain evidence="1">FSU 9682</strain>
    </source>
</reference>
<protein>
    <submittedName>
        <fullName evidence="1">Uncharacterized protein</fullName>
    </submittedName>
</protein>
<dbReference type="Proteomes" id="UP000027586">
    <property type="component" value="Unassembled WGS sequence"/>
</dbReference>
<evidence type="ECO:0000313" key="2">
    <source>
        <dbReference type="Proteomes" id="UP000027586"/>
    </source>
</evidence>
<dbReference type="VEuPathDB" id="FungiDB:LCOR_10169.1"/>
<keyword evidence="2" id="KW-1185">Reference proteome</keyword>
<proteinExistence type="predicted"/>
<organism evidence="1 2">
    <name type="scientific">Lichtheimia corymbifera JMRC:FSU:9682</name>
    <dbReference type="NCBI Taxonomy" id="1263082"/>
    <lineage>
        <taxon>Eukaryota</taxon>
        <taxon>Fungi</taxon>
        <taxon>Fungi incertae sedis</taxon>
        <taxon>Mucoromycota</taxon>
        <taxon>Mucoromycotina</taxon>
        <taxon>Mucoromycetes</taxon>
        <taxon>Mucorales</taxon>
        <taxon>Lichtheimiaceae</taxon>
        <taxon>Lichtheimia</taxon>
    </lineage>
</organism>
<gene>
    <name evidence="1" type="ORF">LCOR_10169.1</name>
</gene>
<dbReference type="AlphaFoldDB" id="A0A068SAM4"/>
<comment type="caution">
    <text evidence="1">The sequence shown here is derived from an EMBL/GenBank/DDBJ whole genome shotgun (WGS) entry which is preliminary data.</text>
</comment>
<evidence type="ECO:0000313" key="1">
    <source>
        <dbReference type="EMBL" id="CDH59349.1"/>
    </source>
</evidence>
<dbReference type="EMBL" id="CBTN010000069">
    <property type="protein sequence ID" value="CDH59349.1"/>
    <property type="molecule type" value="Genomic_DNA"/>
</dbReference>
<sequence length="75" mass="8418">MAATIFLSPTTTLTKLSPTSSLHTRHYPNSDPPIYQVRSLWMVPSQTAIDIHYQLCVNTSSLHNPRSKAEHGKEI</sequence>
<name>A0A068SAM4_9FUNG</name>
<accession>A0A068SAM4</accession>